<organism evidence="1">
    <name type="scientific">Arsenophonus nasoniae</name>
    <name type="common">son-killer infecting Nasonia vitripennis</name>
    <dbReference type="NCBI Taxonomy" id="638"/>
    <lineage>
        <taxon>Bacteria</taxon>
        <taxon>Pseudomonadati</taxon>
        <taxon>Pseudomonadota</taxon>
        <taxon>Gammaproteobacteria</taxon>
        <taxon>Enterobacterales</taxon>
        <taxon>Morganellaceae</taxon>
        <taxon>Arsenophonus</taxon>
    </lineage>
</organism>
<reference evidence="1" key="1">
    <citation type="journal article" date="2010" name="Insect Mol. Biol.">
        <title>The draft genome sequence of Arsenophonus nasoniae, son-killer bacterium of Nasonia vitripennis, reveals genes associated with virulence and symbiosis.</title>
        <authorList>
            <person name="Wilkes T."/>
            <person name="Darby A.C."/>
            <person name="Choi J."/>
            <person name="Colborne J.K."/>
            <person name="Werren J.H."/>
            <person name="Hurst G.D.D."/>
        </authorList>
    </citation>
    <scope>NUCLEOTIDE SEQUENCE</scope>
</reference>
<evidence type="ECO:0000313" key="3">
    <source>
        <dbReference type="Proteomes" id="UP000295134"/>
    </source>
</evidence>
<dbReference type="AlphaFoldDB" id="D2U3V5"/>
<sequence length="60" mass="6798">MTILSYDKVNALKYIENIDCKNMSGINVLLALMYGIASEFNIITKLITSKFERLEIGIIN</sequence>
<reference evidence="2 3" key="2">
    <citation type="submission" date="2019-03" db="EMBL/GenBank/DDBJ databases">
        <title>Long-read sequencing reveals hyperdense prophage content in a complex bacterial symbiont genome.</title>
        <authorList>
            <person name="Frost C.L."/>
            <person name="Siozios S."/>
            <person name="Nadal-Jimenez P."/>
            <person name="Brockhurst M.A."/>
            <person name="King K.C."/>
            <person name="Darby A.C."/>
            <person name="Hurst G.D.D."/>
        </authorList>
    </citation>
    <scope>NUCLEOTIDE SEQUENCE [LARGE SCALE GENOMIC DNA]</scope>
    <source>
        <strain evidence="2 3">FIN</strain>
    </source>
</reference>
<gene>
    <name evidence="1" type="ORF">ARN_33460</name>
    <name evidence="2" type="ORF">ArsFIN_37280</name>
</gene>
<dbReference type="KEGG" id="ans:ArsFIN_37280"/>
<accession>D2U3V5</accession>
<name>D2U3V5_9GAMM</name>
<proteinExistence type="predicted"/>
<dbReference type="EMBL" id="CP038613">
    <property type="protein sequence ID" value="QBY45135.1"/>
    <property type="molecule type" value="Genomic_DNA"/>
</dbReference>
<evidence type="ECO:0000313" key="2">
    <source>
        <dbReference type="EMBL" id="QBY45135.1"/>
    </source>
</evidence>
<evidence type="ECO:0000313" key="1">
    <source>
        <dbReference type="EMBL" id="CBA76116.1"/>
    </source>
</evidence>
<protein>
    <submittedName>
        <fullName evidence="1">Uncharacterized protein</fullName>
    </submittedName>
</protein>
<dbReference type="EMBL" id="FN545263">
    <property type="protein sequence ID" value="CBA76116.1"/>
    <property type="molecule type" value="Genomic_DNA"/>
</dbReference>
<dbReference type="Proteomes" id="UP000295134">
    <property type="component" value="Chromosome"/>
</dbReference>